<name>A0ABP9R9P9_9PSEU</name>
<proteinExistence type="predicted"/>
<reference evidence="3" key="1">
    <citation type="journal article" date="2019" name="Int. J. Syst. Evol. Microbiol.">
        <title>The Global Catalogue of Microorganisms (GCM) 10K type strain sequencing project: providing services to taxonomists for standard genome sequencing and annotation.</title>
        <authorList>
            <consortium name="The Broad Institute Genomics Platform"/>
            <consortium name="The Broad Institute Genome Sequencing Center for Infectious Disease"/>
            <person name="Wu L."/>
            <person name="Ma J."/>
        </authorList>
    </citation>
    <scope>NUCLEOTIDE SEQUENCE [LARGE SCALE GENOMIC DNA]</scope>
    <source>
        <strain evidence="3">JCM 18303</strain>
    </source>
</reference>
<accession>A0ABP9R9P9</accession>
<keyword evidence="3" id="KW-1185">Reference proteome</keyword>
<sequence length="84" mass="8919">MRSAQPRKPATQAPDALRAAVRDALTRDRQTDEVPAVPLPRPPAQSGRGGNGAPVARHNGQPAHGRGGRSHQPNIARPLRRRGG</sequence>
<feature type="compositionally biased region" description="Basic and acidic residues" evidence="1">
    <location>
        <begin position="20"/>
        <end position="32"/>
    </location>
</feature>
<gene>
    <name evidence="2" type="ORF">GCM10023321_75660</name>
</gene>
<feature type="region of interest" description="Disordered" evidence="1">
    <location>
        <begin position="1"/>
        <end position="84"/>
    </location>
</feature>
<protein>
    <submittedName>
        <fullName evidence="2">Uncharacterized protein</fullName>
    </submittedName>
</protein>
<evidence type="ECO:0000313" key="3">
    <source>
        <dbReference type="Proteomes" id="UP001428817"/>
    </source>
</evidence>
<evidence type="ECO:0000313" key="2">
    <source>
        <dbReference type="EMBL" id="GAA5173639.1"/>
    </source>
</evidence>
<dbReference type="Proteomes" id="UP001428817">
    <property type="component" value="Unassembled WGS sequence"/>
</dbReference>
<evidence type="ECO:0000256" key="1">
    <source>
        <dbReference type="SAM" id="MobiDB-lite"/>
    </source>
</evidence>
<dbReference type="EMBL" id="BAABJP010000057">
    <property type="protein sequence ID" value="GAA5173639.1"/>
    <property type="molecule type" value="Genomic_DNA"/>
</dbReference>
<dbReference type="RefSeq" id="WP_185060680.1">
    <property type="nucleotide sequence ID" value="NZ_BAABJP010000057.1"/>
</dbReference>
<organism evidence="2 3">
    <name type="scientific">Pseudonocardia eucalypti</name>
    <dbReference type="NCBI Taxonomy" id="648755"/>
    <lineage>
        <taxon>Bacteria</taxon>
        <taxon>Bacillati</taxon>
        <taxon>Actinomycetota</taxon>
        <taxon>Actinomycetes</taxon>
        <taxon>Pseudonocardiales</taxon>
        <taxon>Pseudonocardiaceae</taxon>
        <taxon>Pseudonocardia</taxon>
    </lineage>
</organism>
<comment type="caution">
    <text evidence="2">The sequence shown here is derived from an EMBL/GenBank/DDBJ whole genome shotgun (WGS) entry which is preliminary data.</text>
</comment>